<sequence length="164" mass="18716">MPDEMKVVPLYPPADPKESNPVAIPAESEARHKIALRWSEKLVKQFTPVSDYFLANYHRLKNDRGTETPLRSTEAMLIIQIMRYKWDARAPYPTLGKLAKQMGISTRSVRANLKSLEDLGFIRRERNMYGGPNHYHFDGLIQALEKMLAADEAEADRAEMEGGQ</sequence>
<reference evidence="1" key="1">
    <citation type="submission" date="2020-07" db="EMBL/GenBank/DDBJ databases">
        <title>Huge and variable diversity of episymbiotic CPR bacteria and DPANN archaea in groundwater ecosystems.</title>
        <authorList>
            <person name="He C.Y."/>
            <person name="Keren R."/>
            <person name="Whittaker M."/>
            <person name="Farag I.F."/>
            <person name="Doudna J."/>
            <person name="Cate J.H.D."/>
            <person name="Banfield J.F."/>
        </authorList>
    </citation>
    <scope>NUCLEOTIDE SEQUENCE</scope>
    <source>
        <strain evidence="1">NC_groundwater_1860_Pr3_B-0.1um_51_7</strain>
    </source>
</reference>
<evidence type="ECO:0000313" key="2">
    <source>
        <dbReference type="Proteomes" id="UP000808761"/>
    </source>
</evidence>
<comment type="caution">
    <text evidence="1">The sequence shown here is derived from an EMBL/GenBank/DDBJ whole genome shotgun (WGS) entry which is preliminary data.</text>
</comment>
<dbReference type="Proteomes" id="UP000808761">
    <property type="component" value="Unassembled WGS sequence"/>
</dbReference>
<dbReference type="InterPro" id="IPR036390">
    <property type="entry name" value="WH_DNA-bd_sf"/>
</dbReference>
<dbReference type="Pfam" id="PF13730">
    <property type="entry name" value="HTH_36"/>
    <property type="match status" value="1"/>
</dbReference>
<dbReference type="InterPro" id="IPR036388">
    <property type="entry name" value="WH-like_DNA-bd_sf"/>
</dbReference>
<proteinExistence type="predicted"/>
<dbReference type="AlphaFoldDB" id="A0A9D6UL49"/>
<organism evidence="1 2">
    <name type="scientific">Candidatus Saganbacteria bacterium</name>
    <dbReference type="NCBI Taxonomy" id="2575572"/>
    <lineage>
        <taxon>Bacteria</taxon>
        <taxon>Bacillati</taxon>
        <taxon>Saganbacteria</taxon>
    </lineage>
</organism>
<dbReference type="SUPFAM" id="SSF46785">
    <property type="entry name" value="Winged helix' DNA-binding domain"/>
    <property type="match status" value="1"/>
</dbReference>
<gene>
    <name evidence="1" type="ORF">HZB08_02300</name>
</gene>
<protein>
    <submittedName>
        <fullName evidence="1">Helix-turn-helix domain-containing protein</fullName>
    </submittedName>
</protein>
<accession>A0A9D6UL49</accession>
<dbReference type="Gene3D" id="1.10.10.10">
    <property type="entry name" value="Winged helix-like DNA-binding domain superfamily/Winged helix DNA-binding domain"/>
    <property type="match status" value="1"/>
</dbReference>
<evidence type="ECO:0000313" key="1">
    <source>
        <dbReference type="EMBL" id="MBI5078833.1"/>
    </source>
</evidence>
<dbReference type="EMBL" id="JACRKR010000112">
    <property type="protein sequence ID" value="MBI5078833.1"/>
    <property type="molecule type" value="Genomic_DNA"/>
</dbReference>
<name>A0A9D6UL49_UNCSA</name>